<protein>
    <recommendedName>
        <fullName evidence="2">Tetratricopeptide repeat protein</fullName>
    </recommendedName>
</protein>
<evidence type="ECO:0000313" key="1">
    <source>
        <dbReference type="EMBL" id="SVD04582.1"/>
    </source>
</evidence>
<name>A0A382S4T3_9ZZZZ</name>
<feature type="non-terminal residue" evidence="1">
    <location>
        <position position="315"/>
    </location>
</feature>
<accession>A0A382S4T3</accession>
<organism evidence="1">
    <name type="scientific">marine metagenome</name>
    <dbReference type="NCBI Taxonomy" id="408172"/>
    <lineage>
        <taxon>unclassified sequences</taxon>
        <taxon>metagenomes</taxon>
        <taxon>ecological metagenomes</taxon>
    </lineage>
</organism>
<dbReference type="AlphaFoldDB" id="A0A382S4T3"/>
<reference evidence="1" key="1">
    <citation type="submission" date="2018-05" db="EMBL/GenBank/DDBJ databases">
        <authorList>
            <person name="Lanie J.A."/>
            <person name="Ng W.-L."/>
            <person name="Kazmierczak K.M."/>
            <person name="Andrzejewski T.M."/>
            <person name="Davidsen T.M."/>
            <person name="Wayne K.J."/>
            <person name="Tettelin H."/>
            <person name="Glass J.I."/>
            <person name="Rusch D."/>
            <person name="Podicherti R."/>
            <person name="Tsui H.-C.T."/>
            <person name="Winkler M.E."/>
        </authorList>
    </citation>
    <scope>NUCLEOTIDE SEQUENCE</scope>
</reference>
<dbReference type="InterPro" id="IPR011990">
    <property type="entry name" value="TPR-like_helical_dom_sf"/>
</dbReference>
<proteinExistence type="predicted"/>
<dbReference type="SUPFAM" id="SSF48452">
    <property type="entry name" value="TPR-like"/>
    <property type="match status" value="1"/>
</dbReference>
<dbReference type="EMBL" id="UINC01126234">
    <property type="protein sequence ID" value="SVD04582.1"/>
    <property type="molecule type" value="Genomic_DNA"/>
</dbReference>
<evidence type="ECO:0008006" key="2">
    <source>
        <dbReference type="Google" id="ProtNLM"/>
    </source>
</evidence>
<sequence length="315" mass="35122">GLAFWIAVGVFDVSFGGKAEVPSVGILMMENLGNEDAEFWAREITEDLIIKIAGAGLIRVPTIDEIFKVDSLSNYKLIAKKLRVKYLLTSSLHKKENGFDLRCQLIEVESGNSKYANKWSEPIDKAPTIVANLADNILKTLKVSTNQEITKVSTVNVEAYEYYLRGRYQYKKQQTDENIAIAKELLREAVILDNKLIDAHIWLGKITQETGDQDIALGIFNKSLGISRELGDSLGVAASLMGIGDIQRSSGGMDSAITNLKYAFSIVEKIGDRRNIARLSEKLCNCNINALMSDIEFLKYRERGFEISKELQDSV</sequence>
<dbReference type="Gene3D" id="1.25.40.10">
    <property type="entry name" value="Tetratricopeptide repeat domain"/>
    <property type="match status" value="1"/>
</dbReference>
<gene>
    <name evidence="1" type="ORF">METZ01_LOCUS357436</name>
</gene>
<feature type="non-terminal residue" evidence="1">
    <location>
        <position position="1"/>
    </location>
</feature>